<organism evidence="13 14">
    <name type="scientific">Astrephomene gubernaculifera</name>
    <dbReference type="NCBI Taxonomy" id="47775"/>
    <lineage>
        <taxon>Eukaryota</taxon>
        <taxon>Viridiplantae</taxon>
        <taxon>Chlorophyta</taxon>
        <taxon>core chlorophytes</taxon>
        <taxon>Chlorophyceae</taxon>
        <taxon>CS clade</taxon>
        <taxon>Chlamydomonadales</taxon>
        <taxon>Astrephomenaceae</taxon>
        <taxon>Astrephomene</taxon>
    </lineage>
</organism>
<proteinExistence type="inferred from homology"/>
<comment type="subcellular location">
    <subcellularLocation>
        <location evidence="1">Membrane</location>
    </subcellularLocation>
</comment>
<evidence type="ECO:0000256" key="2">
    <source>
        <dbReference type="ARBA" id="ARBA00006914"/>
    </source>
</evidence>
<evidence type="ECO:0000256" key="9">
    <source>
        <dbReference type="ARBA" id="ARBA00034920"/>
    </source>
</evidence>
<feature type="domain" description="AAA+ ATPase" evidence="12">
    <location>
        <begin position="73"/>
        <end position="222"/>
    </location>
</feature>
<gene>
    <name evidence="13" type="ORF">Agub_g5782</name>
</gene>
<dbReference type="Gene3D" id="3.40.50.300">
    <property type="entry name" value="P-loop containing nucleotide triphosphate hydrolases"/>
    <property type="match status" value="1"/>
</dbReference>
<evidence type="ECO:0000256" key="5">
    <source>
        <dbReference type="ARBA" id="ARBA00022801"/>
    </source>
</evidence>
<evidence type="ECO:0000256" key="3">
    <source>
        <dbReference type="ARBA" id="ARBA00022593"/>
    </source>
</evidence>
<keyword evidence="6 11" id="KW-0067">ATP-binding</keyword>
<comment type="similarity">
    <text evidence="2 11">Belongs to the AAA ATPase family.</text>
</comment>
<accession>A0AAD3DMD3</accession>
<name>A0AAD3DMD3_9CHLO</name>
<feature type="non-terminal residue" evidence="13">
    <location>
        <position position="1"/>
    </location>
</feature>
<dbReference type="EMBL" id="BMAR01000008">
    <property type="protein sequence ID" value="GFR44516.1"/>
    <property type="molecule type" value="Genomic_DNA"/>
</dbReference>
<dbReference type="GO" id="GO:0016558">
    <property type="term" value="P:protein import into peroxisome matrix"/>
    <property type="evidence" value="ECO:0007669"/>
    <property type="project" value="TreeGrafter"/>
</dbReference>
<dbReference type="InterPro" id="IPR003593">
    <property type="entry name" value="AAA+_ATPase"/>
</dbReference>
<keyword evidence="5" id="KW-0378">Hydrolase</keyword>
<dbReference type="InterPro" id="IPR003959">
    <property type="entry name" value="ATPase_AAA_core"/>
</dbReference>
<comment type="caution">
    <text evidence="13">The sequence shown here is derived from an EMBL/GenBank/DDBJ whole genome shotgun (WGS) entry which is preliminary data.</text>
</comment>
<dbReference type="Proteomes" id="UP001054857">
    <property type="component" value="Unassembled WGS sequence"/>
</dbReference>
<keyword evidence="3" id="KW-0962">Peroxisome biogenesis</keyword>
<dbReference type="Gene3D" id="1.10.8.60">
    <property type="match status" value="1"/>
</dbReference>
<sequence>VGGGQGGLLDPEGDVKAALERVKARTAVEVGAPTVPDVRWEDVGGLEGAKRVIRDTVELPLRRPHLFAAGLRRRSGVLLYGPPGSGKTLLAKAVATQCGATFMSVKGPELINMYIGESERQVREVFARARRAAPCVVFFDELDSLAPARGAAGDSGGVMDRVVSQLLAEIDGLSGGGGGGGNSAGPPPQVFIMGATNRPDLLDASLLRPGRLDVLVYVGIAEDAGSKVKVLQALTRKFSLSPDVDLPSLAAA</sequence>
<keyword evidence="14" id="KW-1185">Reference proteome</keyword>
<dbReference type="PANTHER" id="PTHR23077">
    <property type="entry name" value="AAA-FAMILY ATPASE"/>
    <property type="match status" value="1"/>
</dbReference>
<evidence type="ECO:0000256" key="8">
    <source>
        <dbReference type="ARBA" id="ARBA00034811"/>
    </source>
</evidence>
<dbReference type="FunFam" id="3.40.50.300:FF:000109">
    <property type="entry name" value="Peroxisomal biogenesis factor 6"/>
    <property type="match status" value="1"/>
</dbReference>
<protein>
    <recommendedName>
        <fullName evidence="8">Peroxisomal ATPase PEX6</fullName>
    </recommendedName>
    <alternativeName>
        <fullName evidence="9">Peroxin-6</fullName>
    </alternativeName>
</protein>
<dbReference type="InterPro" id="IPR027417">
    <property type="entry name" value="P-loop_NTPase"/>
</dbReference>
<dbReference type="GO" id="GO:0016887">
    <property type="term" value="F:ATP hydrolysis activity"/>
    <property type="evidence" value="ECO:0007669"/>
    <property type="project" value="InterPro"/>
</dbReference>
<dbReference type="GO" id="GO:0005778">
    <property type="term" value="C:peroxisomal membrane"/>
    <property type="evidence" value="ECO:0007669"/>
    <property type="project" value="TreeGrafter"/>
</dbReference>
<evidence type="ECO:0000256" key="11">
    <source>
        <dbReference type="RuleBase" id="RU003651"/>
    </source>
</evidence>
<dbReference type="Pfam" id="PF00004">
    <property type="entry name" value="AAA"/>
    <property type="match status" value="1"/>
</dbReference>
<reference evidence="13 14" key="1">
    <citation type="journal article" date="2021" name="Sci. Rep.">
        <title>Genome sequencing of the multicellular alga Astrephomene provides insights into convergent evolution of germ-soma differentiation.</title>
        <authorList>
            <person name="Yamashita S."/>
            <person name="Yamamoto K."/>
            <person name="Matsuzaki R."/>
            <person name="Suzuki S."/>
            <person name="Yamaguchi H."/>
            <person name="Hirooka S."/>
            <person name="Minakuchi Y."/>
            <person name="Miyagishima S."/>
            <person name="Kawachi M."/>
            <person name="Toyoda A."/>
            <person name="Nozaki H."/>
        </authorList>
    </citation>
    <scope>NUCLEOTIDE SEQUENCE [LARGE SCALE GENOMIC DNA]</scope>
    <source>
        <strain evidence="13 14">NIES-4017</strain>
    </source>
</reference>
<dbReference type="SUPFAM" id="SSF52540">
    <property type="entry name" value="P-loop containing nucleoside triphosphate hydrolases"/>
    <property type="match status" value="1"/>
</dbReference>
<evidence type="ECO:0000256" key="1">
    <source>
        <dbReference type="ARBA" id="ARBA00004370"/>
    </source>
</evidence>
<evidence type="ECO:0000313" key="13">
    <source>
        <dbReference type="EMBL" id="GFR44516.1"/>
    </source>
</evidence>
<evidence type="ECO:0000256" key="4">
    <source>
        <dbReference type="ARBA" id="ARBA00022741"/>
    </source>
</evidence>
<feature type="non-terminal residue" evidence="13">
    <location>
        <position position="252"/>
    </location>
</feature>
<dbReference type="InterPro" id="IPR003960">
    <property type="entry name" value="ATPase_AAA_CS"/>
</dbReference>
<dbReference type="AlphaFoldDB" id="A0AAD3DMD3"/>
<dbReference type="SMART" id="SM00382">
    <property type="entry name" value="AAA"/>
    <property type="match status" value="1"/>
</dbReference>
<evidence type="ECO:0000256" key="6">
    <source>
        <dbReference type="ARBA" id="ARBA00022840"/>
    </source>
</evidence>
<dbReference type="PROSITE" id="PS00674">
    <property type="entry name" value="AAA"/>
    <property type="match status" value="1"/>
</dbReference>
<evidence type="ECO:0000256" key="10">
    <source>
        <dbReference type="ARBA" id="ARBA00048778"/>
    </source>
</evidence>
<keyword evidence="7" id="KW-0472">Membrane</keyword>
<comment type="catalytic activity">
    <reaction evidence="10">
        <text>ATP + H2O = ADP + phosphate + H(+)</text>
        <dbReference type="Rhea" id="RHEA:13065"/>
        <dbReference type="ChEBI" id="CHEBI:15377"/>
        <dbReference type="ChEBI" id="CHEBI:15378"/>
        <dbReference type="ChEBI" id="CHEBI:30616"/>
        <dbReference type="ChEBI" id="CHEBI:43474"/>
        <dbReference type="ChEBI" id="CHEBI:456216"/>
    </reaction>
    <physiologicalReaction direction="left-to-right" evidence="10">
        <dbReference type="Rhea" id="RHEA:13066"/>
    </physiologicalReaction>
</comment>
<keyword evidence="4 11" id="KW-0547">Nucleotide-binding</keyword>
<dbReference type="InterPro" id="IPR050168">
    <property type="entry name" value="AAA_ATPase_domain"/>
</dbReference>
<evidence type="ECO:0000313" key="14">
    <source>
        <dbReference type="Proteomes" id="UP001054857"/>
    </source>
</evidence>
<evidence type="ECO:0000259" key="12">
    <source>
        <dbReference type="SMART" id="SM00382"/>
    </source>
</evidence>
<evidence type="ECO:0000256" key="7">
    <source>
        <dbReference type="ARBA" id="ARBA00023136"/>
    </source>
</evidence>
<dbReference type="GO" id="GO:0005829">
    <property type="term" value="C:cytosol"/>
    <property type="evidence" value="ECO:0007669"/>
    <property type="project" value="TreeGrafter"/>
</dbReference>
<dbReference type="PANTHER" id="PTHR23077:SF9">
    <property type="entry name" value="PEROXISOMAL ATPASE PEX6"/>
    <property type="match status" value="1"/>
</dbReference>
<dbReference type="GO" id="GO:0005524">
    <property type="term" value="F:ATP binding"/>
    <property type="evidence" value="ECO:0007669"/>
    <property type="project" value="UniProtKB-KW"/>
</dbReference>